<evidence type="ECO:0000256" key="8">
    <source>
        <dbReference type="ARBA" id="ARBA00023125"/>
    </source>
</evidence>
<comment type="subunit">
    <text evidence="12">Homodimer.</text>
</comment>
<dbReference type="Proteomes" id="UP000257323">
    <property type="component" value="Unassembled WGS sequence"/>
</dbReference>
<organism evidence="16 17">
    <name type="scientific">Candidatus Saccharicenans subterraneus</name>
    <dbReference type="NCBI Taxonomy" id="2508984"/>
    <lineage>
        <taxon>Bacteria</taxon>
        <taxon>Candidatus Aminicenantota</taxon>
        <taxon>Candidatus Aminicenantia</taxon>
        <taxon>Candidatus Aminicenantales</taxon>
        <taxon>Candidatus Saccharicenantaceae</taxon>
        <taxon>Candidatus Saccharicenans</taxon>
    </lineage>
</organism>
<dbReference type="InterPro" id="IPR036388">
    <property type="entry name" value="WH-like_DNA-bd_sf"/>
</dbReference>
<dbReference type="EMBL" id="QUAH01000013">
    <property type="protein sequence ID" value="RFT15097.1"/>
    <property type="molecule type" value="Genomic_DNA"/>
</dbReference>
<gene>
    <name evidence="12" type="primary">lexA</name>
    <name evidence="16" type="ORF">OP8BY_0728</name>
</gene>
<feature type="DNA-binding region" description="H-T-H motif" evidence="12">
    <location>
        <begin position="33"/>
        <end position="53"/>
    </location>
</feature>
<evidence type="ECO:0000256" key="7">
    <source>
        <dbReference type="ARBA" id="ARBA00023015"/>
    </source>
</evidence>
<keyword evidence="9 12" id="KW-0804">Transcription</keyword>
<dbReference type="GO" id="GO:0006260">
    <property type="term" value="P:DNA replication"/>
    <property type="evidence" value="ECO:0007669"/>
    <property type="project" value="UniProtKB-UniRule"/>
</dbReference>
<reference evidence="16 17" key="1">
    <citation type="submission" date="2018-08" db="EMBL/GenBank/DDBJ databases">
        <title>Genome analysis of the thermophilic bacterium of the candidate phylum Aminicenantes from deep subsurface aquifer revealed its physiology and ecological role.</title>
        <authorList>
            <person name="Kadnikov V.V."/>
            <person name="Mardanov A.V."/>
            <person name="Beletsky A.V."/>
            <person name="Karnachuk O.V."/>
            <person name="Ravin N.V."/>
        </authorList>
    </citation>
    <scope>NUCLEOTIDE SEQUENCE [LARGE SCALE GENOMIC DNA]</scope>
    <source>
        <strain evidence="16">BY38</strain>
    </source>
</reference>
<comment type="caution">
    <text evidence="16">The sequence shown here is derived from an EMBL/GenBank/DDBJ whole genome shotgun (WGS) entry which is preliminary data.</text>
</comment>
<dbReference type="PANTHER" id="PTHR33516">
    <property type="entry name" value="LEXA REPRESSOR"/>
    <property type="match status" value="1"/>
</dbReference>
<dbReference type="GO" id="GO:0006508">
    <property type="term" value="P:proteolysis"/>
    <property type="evidence" value="ECO:0007669"/>
    <property type="project" value="UniProtKB-KW"/>
</dbReference>
<dbReference type="GO" id="GO:0045892">
    <property type="term" value="P:negative regulation of DNA-templated transcription"/>
    <property type="evidence" value="ECO:0007669"/>
    <property type="project" value="UniProtKB-UniRule"/>
</dbReference>
<comment type="catalytic activity">
    <reaction evidence="12">
        <text>Hydrolysis of Ala-|-Gly bond in repressor LexA.</text>
        <dbReference type="EC" id="3.4.21.88"/>
    </reaction>
</comment>
<dbReference type="GO" id="GO:0004252">
    <property type="term" value="F:serine-type endopeptidase activity"/>
    <property type="evidence" value="ECO:0007669"/>
    <property type="project" value="UniProtKB-UniRule"/>
</dbReference>
<keyword evidence="11 12" id="KW-0742">SOS response</keyword>
<comment type="similarity">
    <text evidence="1 12 13">Belongs to the peptidase S24 family.</text>
</comment>
<dbReference type="InterPro" id="IPR050077">
    <property type="entry name" value="LexA_repressor"/>
</dbReference>
<evidence type="ECO:0000256" key="12">
    <source>
        <dbReference type="HAMAP-Rule" id="MF_00015"/>
    </source>
</evidence>
<feature type="active site" description="For autocatalytic cleavage activity" evidence="12">
    <location>
        <position position="127"/>
    </location>
</feature>
<dbReference type="NCBIfam" id="TIGR00498">
    <property type="entry name" value="lexA"/>
    <property type="match status" value="1"/>
</dbReference>
<dbReference type="InterPro" id="IPR039418">
    <property type="entry name" value="LexA-like"/>
</dbReference>
<keyword evidence="5 12" id="KW-0378">Hydrolase</keyword>
<evidence type="ECO:0000256" key="9">
    <source>
        <dbReference type="ARBA" id="ARBA00023163"/>
    </source>
</evidence>
<dbReference type="InterPro" id="IPR015927">
    <property type="entry name" value="Peptidase_S24_S26A/B/C"/>
</dbReference>
<dbReference type="SUPFAM" id="SSF51306">
    <property type="entry name" value="LexA/Signal peptidase"/>
    <property type="match status" value="1"/>
</dbReference>
<evidence type="ECO:0000313" key="17">
    <source>
        <dbReference type="Proteomes" id="UP000257323"/>
    </source>
</evidence>
<dbReference type="CDD" id="cd06529">
    <property type="entry name" value="S24_LexA-like"/>
    <property type="match status" value="1"/>
</dbReference>
<dbReference type="GO" id="GO:0009432">
    <property type="term" value="P:SOS response"/>
    <property type="evidence" value="ECO:0007669"/>
    <property type="project" value="UniProtKB-UniRule"/>
</dbReference>
<keyword evidence="6 12" id="KW-0068">Autocatalytic cleavage</keyword>
<dbReference type="GO" id="GO:0003677">
    <property type="term" value="F:DNA binding"/>
    <property type="evidence" value="ECO:0007669"/>
    <property type="project" value="UniProtKB-UniRule"/>
</dbReference>
<evidence type="ECO:0000256" key="6">
    <source>
        <dbReference type="ARBA" id="ARBA00022813"/>
    </source>
</evidence>
<keyword evidence="7 12" id="KW-0805">Transcription regulation</keyword>
<dbReference type="AlphaFoldDB" id="A0A3E2BKD2"/>
<dbReference type="GO" id="GO:0006281">
    <property type="term" value="P:DNA repair"/>
    <property type="evidence" value="ECO:0007669"/>
    <property type="project" value="UniProtKB-UniRule"/>
</dbReference>
<evidence type="ECO:0000259" key="15">
    <source>
        <dbReference type="Pfam" id="PF01726"/>
    </source>
</evidence>
<keyword evidence="8 12" id="KW-0238">DNA-binding</keyword>
<evidence type="ECO:0000256" key="2">
    <source>
        <dbReference type="ARBA" id="ARBA00022491"/>
    </source>
</evidence>
<dbReference type="InterPro" id="IPR036390">
    <property type="entry name" value="WH_DNA-bd_sf"/>
</dbReference>
<evidence type="ECO:0000256" key="5">
    <source>
        <dbReference type="ARBA" id="ARBA00022801"/>
    </source>
</evidence>
<protein>
    <recommendedName>
        <fullName evidence="12">LexA repressor</fullName>
        <ecNumber evidence="12">3.4.21.88</ecNumber>
    </recommendedName>
</protein>
<dbReference type="EC" id="3.4.21.88" evidence="12"/>
<keyword evidence="3 12" id="KW-0235">DNA replication</keyword>
<dbReference type="SUPFAM" id="SSF46785">
    <property type="entry name" value="Winged helix' DNA-binding domain"/>
    <property type="match status" value="1"/>
</dbReference>
<dbReference type="HAMAP" id="MF_00015">
    <property type="entry name" value="LexA"/>
    <property type="match status" value="1"/>
</dbReference>
<feature type="site" description="Cleavage; by autolysis" evidence="12">
    <location>
        <begin position="90"/>
        <end position="91"/>
    </location>
</feature>
<keyword evidence="10 12" id="KW-0234">DNA repair</keyword>
<dbReference type="Pfam" id="PF00717">
    <property type="entry name" value="Peptidase_S24"/>
    <property type="match status" value="1"/>
</dbReference>
<feature type="domain" description="LexA repressor DNA-binding" evidence="15">
    <location>
        <begin position="7"/>
        <end position="69"/>
    </location>
</feature>
<evidence type="ECO:0000256" key="1">
    <source>
        <dbReference type="ARBA" id="ARBA00007484"/>
    </source>
</evidence>
<dbReference type="Gene3D" id="1.10.10.10">
    <property type="entry name" value="Winged helix-like DNA-binding domain superfamily/Winged helix DNA-binding domain"/>
    <property type="match status" value="1"/>
</dbReference>
<sequence length="204" mass="22759">MVNRIKRALTGRQKEILEKIQEFVLEHGYAPTVRELGQLVGLSNPSAVFKHLLSLEKKGYLRREGGEVRLAQAPDAVSAVRLPLVGLVPAGTPREMFDTLGETVEVPSWFAGRKRGNLFCLRVTGKSMIDAYIDDGDLVVIERTDTASSGEMVVALLEDGSVTLKRLRREKDRVLLVPENPAFRPIEVRELRIVGRVVGVIRKY</sequence>
<evidence type="ECO:0000256" key="13">
    <source>
        <dbReference type="RuleBase" id="RU003991"/>
    </source>
</evidence>
<dbReference type="InterPro" id="IPR006199">
    <property type="entry name" value="LexA_DNA-bd_dom"/>
</dbReference>
<evidence type="ECO:0000256" key="3">
    <source>
        <dbReference type="ARBA" id="ARBA00022705"/>
    </source>
</evidence>
<feature type="domain" description="Peptidase S24/S26A/S26B/S26C" evidence="14">
    <location>
        <begin position="83"/>
        <end position="198"/>
    </location>
</feature>
<keyword evidence="4 12" id="KW-0227">DNA damage</keyword>
<feature type="active site" description="For autocatalytic cleavage activity" evidence="12">
    <location>
        <position position="165"/>
    </location>
</feature>
<accession>A0A3E2BKD2</accession>
<dbReference type="Pfam" id="PF01726">
    <property type="entry name" value="LexA_DNA_bind"/>
    <property type="match status" value="1"/>
</dbReference>
<name>A0A3E2BKD2_9BACT</name>
<evidence type="ECO:0000256" key="10">
    <source>
        <dbReference type="ARBA" id="ARBA00023204"/>
    </source>
</evidence>
<keyword evidence="2 12" id="KW-0678">Repressor</keyword>
<evidence type="ECO:0000256" key="4">
    <source>
        <dbReference type="ARBA" id="ARBA00022763"/>
    </source>
</evidence>
<dbReference type="InterPro" id="IPR006200">
    <property type="entry name" value="LexA"/>
</dbReference>
<evidence type="ECO:0000259" key="14">
    <source>
        <dbReference type="Pfam" id="PF00717"/>
    </source>
</evidence>
<dbReference type="InterPro" id="IPR036286">
    <property type="entry name" value="LexA/Signal_pep-like_sf"/>
</dbReference>
<dbReference type="PANTHER" id="PTHR33516:SF2">
    <property type="entry name" value="LEXA REPRESSOR-RELATED"/>
    <property type="match status" value="1"/>
</dbReference>
<evidence type="ECO:0000313" key="16">
    <source>
        <dbReference type="EMBL" id="RFT15097.1"/>
    </source>
</evidence>
<dbReference type="Gene3D" id="2.10.109.10">
    <property type="entry name" value="Umud Fragment, subunit A"/>
    <property type="match status" value="1"/>
</dbReference>
<keyword evidence="16" id="KW-0645">Protease</keyword>
<dbReference type="InterPro" id="IPR006197">
    <property type="entry name" value="Peptidase_S24_LexA"/>
</dbReference>
<comment type="function">
    <text evidence="12">Represses a number of genes involved in the response to DNA damage (SOS response), including recA and lexA. In the presence of single-stranded DNA, RecA interacts with LexA causing an autocatalytic cleavage which disrupts the DNA-binding part of LexA, leading to derepression of the SOS regulon and eventually DNA repair.</text>
</comment>
<dbReference type="PRINTS" id="PR00726">
    <property type="entry name" value="LEXASERPTASE"/>
</dbReference>
<proteinExistence type="inferred from homology"/>
<evidence type="ECO:0000256" key="11">
    <source>
        <dbReference type="ARBA" id="ARBA00023236"/>
    </source>
</evidence>